<dbReference type="Proteomes" id="UP000054166">
    <property type="component" value="Unassembled WGS sequence"/>
</dbReference>
<proteinExistence type="predicted"/>
<evidence type="ECO:0000313" key="1">
    <source>
        <dbReference type="EMBL" id="KIM78293.1"/>
    </source>
</evidence>
<name>A0A0C3AWA6_PILCF</name>
<dbReference type="AlphaFoldDB" id="A0A0C3AWA6"/>
<sequence length="133" mass="14944">MMDYAQRRKFALQIAFAAACAAGIMALICAQALEGDEEWELDSTTVEMAERVIKLTTLALRNATAGPPAPPSMPSKRQSACTNARRTWTMLERLLSVIFLNWMKELCEFSFSLFGNLLQIFEHMFSDLDVDTT</sequence>
<keyword evidence="2" id="KW-1185">Reference proteome</keyword>
<gene>
    <name evidence="1" type="ORF">PILCRDRAFT_90685</name>
</gene>
<dbReference type="EMBL" id="KN833017">
    <property type="protein sequence ID" value="KIM78293.1"/>
    <property type="molecule type" value="Genomic_DNA"/>
</dbReference>
<reference evidence="1 2" key="1">
    <citation type="submission" date="2014-04" db="EMBL/GenBank/DDBJ databases">
        <authorList>
            <consortium name="DOE Joint Genome Institute"/>
            <person name="Kuo A."/>
            <person name="Tarkka M."/>
            <person name="Buscot F."/>
            <person name="Kohler A."/>
            <person name="Nagy L.G."/>
            <person name="Floudas D."/>
            <person name="Copeland A."/>
            <person name="Barry K.W."/>
            <person name="Cichocki N."/>
            <person name="Veneault-Fourrey C."/>
            <person name="LaButti K."/>
            <person name="Lindquist E.A."/>
            <person name="Lipzen A."/>
            <person name="Lundell T."/>
            <person name="Morin E."/>
            <person name="Murat C."/>
            <person name="Sun H."/>
            <person name="Tunlid A."/>
            <person name="Henrissat B."/>
            <person name="Grigoriev I.V."/>
            <person name="Hibbett D.S."/>
            <person name="Martin F."/>
            <person name="Nordberg H.P."/>
            <person name="Cantor M.N."/>
            <person name="Hua S.X."/>
        </authorList>
    </citation>
    <scope>NUCLEOTIDE SEQUENCE [LARGE SCALE GENOMIC DNA]</scope>
    <source>
        <strain evidence="1 2">F 1598</strain>
    </source>
</reference>
<organism evidence="1 2">
    <name type="scientific">Piloderma croceum (strain F 1598)</name>
    <dbReference type="NCBI Taxonomy" id="765440"/>
    <lineage>
        <taxon>Eukaryota</taxon>
        <taxon>Fungi</taxon>
        <taxon>Dikarya</taxon>
        <taxon>Basidiomycota</taxon>
        <taxon>Agaricomycotina</taxon>
        <taxon>Agaricomycetes</taxon>
        <taxon>Agaricomycetidae</taxon>
        <taxon>Atheliales</taxon>
        <taxon>Atheliaceae</taxon>
        <taxon>Piloderma</taxon>
    </lineage>
</organism>
<reference evidence="2" key="2">
    <citation type="submission" date="2015-01" db="EMBL/GenBank/DDBJ databases">
        <title>Evolutionary Origins and Diversification of the Mycorrhizal Mutualists.</title>
        <authorList>
            <consortium name="DOE Joint Genome Institute"/>
            <consortium name="Mycorrhizal Genomics Consortium"/>
            <person name="Kohler A."/>
            <person name="Kuo A."/>
            <person name="Nagy L.G."/>
            <person name="Floudas D."/>
            <person name="Copeland A."/>
            <person name="Barry K.W."/>
            <person name="Cichocki N."/>
            <person name="Veneault-Fourrey C."/>
            <person name="LaButti K."/>
            <person name="Lindquist E.A."/>
            <person name="Lipzen A."/>
            <person name="Lundell T."/>
            <person name="Morin E."/>
            <person name="Murat C."/>
            <person name="Riley R."/>
            <person name="Ohm R."/>
            <person name="Sun H."/>
            <person name="Tunlid A."/>
            <person name="Henrissat B."/>
            <person name="Grigoriev I.V."/>
            <person name="Hibbett D.S."/>
            <person name="Martin F."/>
        </authorList>
    </citation>
    <scope>NUCLEOTIDE SEQUENCE [LARGE SCALE GENOMIC DNA]</scope>
    <source>
        <strain evidence="2">F 1598</strain>
    </source>
</reference>
<evidence type="ECO:0000313" key="2">
    <source>
        <dbReference type="Proteomes" id="UP000054166"/>
    </source>
</evidence>
<dbReference type="InParanoid" id="A0A0C3AWA6"/>
<dbReference type="HOGENOM" id="CLU_1907470_0_0_1"/>
<accession>A0A0C3AWA6</accession>
<protein>
    <submittedName>
        <fullName evidence="1">Uncharacterized protein</fullName>
    </submittedName>
</protein>
<dbReference type="PROSITE" id="PS51257">
    <property type="entry name" value="PROKAR_LIPOPROTEIN"/>
    <property type="match status" value="1"/>
</dbReference>